<dbReference type="InParanoid" id="M4BL32"/>
<dbReference type="InterPro" id="IPR043129">
    <property type="entry name" value="ATPase_NBD"/>
</dbReference>
<dbReference type="GO" id="GO:0016301">
    <property type="term" value="F:kinase activity"/>
    <property type="evidence" value="ECO:0007669"/>
    <property type="project" value="UniProtKB-KW"/>
</dbReference>
<dbReference type="Gene3D" id="3.30.420.40">
    <property type="match status" value="3"/>
</dbReference>
<dbReference type="SUPFAM" id="SSF53067">
    <property type="entry name" value="Actin-like ATPase domain"/>
    <property type="match status" value="1"/>
</dbReference>
<dbReference type="PANTHER" id="PTHR43095:SF2">
    <property type="entry name" value="GLUCONOKINASE"/>
    <property type="match status" value="1"/>
</dbReference>
<dbReference type="VEuPathDB" id="FungiDB:HpaG807117"/>
<sequence>MKLLLPLLTVSSSLVAAWLYHYHKRRLLHQKYLRGLVQPQQYRGLPVVIVLDIGSSSIRASCFALVSKGQWVLLDGSMQQQHDLSIDVHGEANCAKIEAIVEHVLDQTMAFLRAVDLTQELVGVGFSTFSMNLLGIDSSGNAVTPVYTTTAEWAKRLQQRLAACGQLDETHNRTAQGEGVPISFSEASWMGLLDFRREQWDARILELVDMDMSKMPPVVDSSVPFSGLNATFSRRWPELKNVSFFLGVADGAAANVGSKCIDASRIAVTIGTSAALRVMLDADAMKTAKVPKGLWCYRIGQDRVLLGGALSDGGSVYKFFRESLRLSNESMCNLLVSR</sequence>
<dbReference type="STRING" id="559515.M4BL32"/>
<evidence type="ECO:0000256" key="1">
    <source>
        <dbReference type="ARBA" id="ARBA00022679"/>
    </source>
</evidence>
<dbReference type="PANTHER" id="PTHR43095">
    <property type="entry name" value="SUGAR KINASE"/>
    <property type="match status" value="1"/>
</dbReference>
<accession>M4BL32</accession>
<dbReference type="Proteomes" id="UP000011713">
    <property type="component" value="Unassembled WGS sequence"/>
</dbReference>
<dbReference type="HOGENOM" id="CLU_770452_0_0_1"/>
<protein>
    <recommendedName>
        <fullName evidence="5">Carbohydrate kinase FGGY N-terminal domain-containing protein</fullName>
    </recommendedName>
</protein>
<reference evidence="3" key="2">
    <citation type="submission" date="2015-06" db="UniProtKB">
        <authorList>
            <consortium name="EnsemblProtists"/>
        </authorList>
    </citation>
    <scope>IDENTIFICATION</scope>
    <source>
        <strain evidence="3">Emoy2</strain>
    </source>
</reference>
<dbReference type="EMBL" id="JH598368">
    <property type="status" value="NOT_ANNOTATED_CDS"/>
    <property type="molecule type" value="Genomic_DNA"/>
</dbReference>
<evidence type="ECO:0008006" key="5">
    <source>
        <dbReference type="Google" id="ProtNLM"/>
    </source>
</evidence>
<keyword evidence="2" id="KW-0418">Kinase</keyword>
<organism evidence="3 4">
    <name type="scientific">Hyaloperonospora arabidopsidis (strain Emoy2)</name>
    <name type="common">Downy mildew agent</name>
    <name type="synonym">Peronospora arabidopsidis</name>
    <dbReference type="NCBI Taxonomy" id="559515"/>
    <lineage>
        <taxon>Eukaryota</taxon>
        <taxon>Sar</taxon>
        <taxon>Stramenopiles</taxon>
        <taxon>Oomycota</taxon>
        <taxon>Peronosporomycetes</taxon>
        <taxon>Peronosporales</taxon>
        <taxon>Peronosporaceae</taxon>
        <taxon>Hyaloperonospora</taxon>
    </lineage>
</organism>
<dbReference type="EnsemblProtists" id="HpaT807117">
    <property type="protein sequence ID" value="HpaP807117"/>
    <property type="gene ID" value="HpaG807117"/>
</dbReference>
<dbReference type="eggNOG" id="ENOG502S563">
    <property type="taxonomic scope" value="Eukaryota"/>
</dbReference>
<keyword evidence="4" id="KW-1185">Reference proteome</keyword>
<dbReference type="AlphaFoldDB" id="M4BL32"/>
<proteinExistence type="predicted"/>
<keyword evidence="1" id="KW-0808">Transferase</keyword>
<evidence type="ECO:0000313" key="3">
    <source>
        <dbReference type="EnsemblProtists" id="HpaP807117"/>
    </source>
</evidence>
<dbReference type="InterPro" id="IPR050406">
    <property type="entry name" value="FGGY_Carb_Kinase"/>
</dbReference>
<evidence type="ECO:0000313" key="4">
    <source>
        <dbReference type="Proteomes" id="UP000011713"/>
    </source>
</evidence>
<reference evidence="4" key="1">
    <citation type="journal article" date="2010" name="Science">
        <title>Signatures of adaptation to obligate biotrophy in the Hyaloperonospora arabidopsidis genome.</title>
        <authorList>
            <person name="Baxter L."/>
            <person name="Tripathy S."/>
            <person name="Ishaque N."/>
            <person name="Boot N."/>
            <person name="Cabral A."/>
            <person name="Kemen E."/>
            <person name="Thines M."/>
            <person name="Ah-Fong A."/>
            <person name="Anderson R."/>
            <person name="Badejoko W."/>
            <person name="Bittner-Eddy P."/>
            <person name="Boore J.L."/>
            <person name="Chibucos M.C."/>
            <person name="Coates M."/>
            <person name="Dehal P."/>
            <person name="Delehaunty K."/>
            <person name="Dong S."/>
            <person name="Downton P."/>
            <person name="Dumas B."/>
            <person name="Fabro G."/>
            <person name="Fronick C."/>
            <person name="Fuerstenberg S.I."/>
            <person name="Fulton L."/>
            <person name="Gaulin E."/>
            <person name="Govers F."/>
            <person name="Hughes L."/>
            <person name="Humphray S."/>
            <person name="Jiang R.H."/>
            <person name="Judelson H."/>
            <person name="Kamoun S."/>
            <person name="Kyung K."/>
            <person name="Meijer H."/>
            <person name="Minx P."/>
            <person name="Morris P."/>
            <person name="Nelson J."/>
            <person name="Phuntumart V."/>
            <person name="Qutob D."/>
            <person name="Rehmany A."/>
            <person name="Rougon-Cardoso A."/>
            <person name="Ryden P."/>
            <person name="Torto-Alalibo T."/>
            <person name="Studholme D."/>
            <person name="Wang Y."/>
            <person name="Win J."/>
            <person name="Wood J."/>
            <person name="Clifton S.W."/>
            <person name="Rogers J."/>
            <person name="Van den Ackerveken G."/>
            <person name="Jones J.D."/>
            <person name="McDowell J.M."/>
            <person name="Beynon J."/>
            <person name="Tyler B.M."/>
        </authorList>
    </citation>
    <scope>NUCLEOTIDE SEQUENCE [LARGE SCALE GENOMIC DNA]</scope>
    <source>
        <strain evidence="4">Emoy2</strain>
    </source>
</reference>
<evidence type="ECO:0000256" key="2">
    <source>
        <dbReference type="ARBA" id="ARBA00022777"/>
    </source>
</evidence>
<name>M4BL32_HYAAE</name>